<gene>
    <name evidence="1" type="ORF">U14_02314</name>
</gene>
<dbReference type="Proteomes" id="UP000030700">
    <property type="component" value="Unassembled WGS sequence"/>
</dbReference>
<sequence>MAELTLISESPTGFRALIESALAHESGFIEIGIRQTEQRIQVFERRYAMKTADFLSRYEQDGLEETLDFAEWIGEFRLLERLREKMRTLRGIHFAN</sequence>
<dbReference type="EMBL" id="DF820456">
    <property type="protein sequence ID" value="GAK51072.1"/>
    <property type="molecule type" value="Genomic_DNA"/>
</dbReference>
<evidence type="ECO:0000313" key="1">
    <source>
        <dbReference type="EMBL" id="GAK51072.1"/>
    </source>
</evidence>
<keyword evidence="2" id="KW-1185">Reference proteome</keyword>
<dbReference type="AlphaFoldDB" id="A0A0S6VUB2"/>
<reference evidence="1" key="1">
    <citation type="journal article" date="2015" name="PeerJ">
        <title>First genomic representation of candidate bacterial phylum KSB3 points to enhanced environmental sensing as a trigger of wastewater bulking.</title>
        <authorList>
            <person name="Sekiguchi Y."/>
            <person name="Ohashi A."/>
            <person name="Parks D.H."/>
            <person name="Yamauchi T."/>
            <person name="Tyson G.W."/>
            <person name="Hugenholtz P."/>
        </authorList>
    </citation>
    <scope>NUCLEOTIDE SEQUENCE [LARGE SCALE GENOMIC DNA]</scope>
</reference>
<dbReference type="HOGENOM" id="CLU_182048_0_0_0"/>
<dbReference type="STRING" id="1499966.U14_02314"/>
<protein>
    <submittedName>
        <fullName evidence="1">Uncharacterized protein</fullName>
    </submittedName>
</protein>
<evidence type="ECO:0000313" key="2">
    <source>
        <dbReference type="Proteomes" id="UP000030700"/>
    </source>
</evidence>
<name>A0A0S6VUB2_9BACT</name>
<accession>A0A0S6VUB2</accession>
<organism evidence="1">
    <name type="scientific">Candidatus Moduliflexus flocculans</name>
    <dbReference type="NCBI Taxonomy" id="1499966"/>
    <lineage>
        <taxon>Bacteria</taxon>
        <taxon>Candidatus Moduliflexota</taxon>
        <taxon>Candidatus Moduliflexia</taxon>
        <taxon>Candidatus Moduliflexales</taxon>
        <taxon>Candidatus Moduliflexaceae</taxon>
    </lineage>
</organism>
<proteinExistence type="predicted"/>